<comment type="caution">
    <text evidence="1">The sequence shown here is derived from an EMBL/GenBank/DDBJ whole genome shotgun (WGS) entry which is preliminary data.</text>
</comment>
<dbReference type="AlphaFoldDB" id="A0A7W6BUA3"/>
<name>A0A7W6BUA3_9HYPH</name>
<dbReference type="OrthoDB" id="1049235at2"/>
<organism evidence="1 2">
    <name type="scientific">Aureimonas phyllosphaerae</name>
    <dbReference type="NCBI Taxonomy" id="1166078"/>
    <lineage>
        <taxon>Bacteria</taxon>
        <taxon>Pseudomonadati</taxon>
        <taxon>Pseudomonadota</taxon>
        <taxon>Alphaproteobacteria</taxon>
        <taxon>Hyphomicrobiales</taxon>
        <taxon>Aurantimonadaceae</taxon>
        <taxon>Aureimonas</taxon>
    </lineage>
</organism>
<dbReference type="EMBL" id="JACIDO010000019">
    <property type="protein sequence ID" value="MBB3938149.1"/>
    <property type="molecule type" value="Genomic_DNA"/>
</dbReference>
<dbReference type="RefSeq" id="WP_090966509.1">
    <property type="nucleotide sequence ID" value="NZ_FOOA01000030.1"/>
</dbReference>
<gene>
    <name evidence="1" type="ORF">GGR05_004320</name>
</gene>
<keyword evidence="2" id="KW-1185">Reference proteome</keyword>
<protein>
    <submittedName>
        <fullName evidence="1">Uncharacterized protein</fullName>
    </submittedName>
</protein>
<proteinExistence type="predicted"/>
<sequence>MRIDFTRTLQSINGVPLALEVNEDGTVKTPATLGSVATTAVMAPRVVNGETQAASGPEALRALSLSLRIYEATEPLEITAEDVVYLKERIAEHWTLPIVVGRAWQMLEGA</sequence>
<evidence type="ECO:0000313" key="1">
    <source>
        <dbReference type="EMBL" id="MBB3938149.1"/>
    </source>
</evidence>
<reference evidence="1 2" key="1">
    <citation type="submission" date="2020-08" db="EMBL/GenBank/DDBJ databases">
        <title>Genomic Encyclopedia of Type Strains, Phase IV (KMG-IV): sequencing the most valuable type-strain genomes for metagenomic binning, comparative biology and taxonomic classification.</title>
        <authorList>
            <person name="Goeker M."/>
        </authorList>
    </citation>
    <scope>NUCLEOTIDE SEQUENCE [LARGE SCALE GENOMIC DNA]</scope>
    <source>
        <strain evidence="1 2">DSM 25024</strain>
    </source>
</reference>
<evidence type="ECO:0000313" key="2">
    <source>
        <dbReference type="Proteomes" id="UP000531216"/>
    </source>
</evidence>
<accession>A0A7W6BUA3</accession>
<dbReference type="Proteomes" id="UP000531216">
    <property type="component" value="Unassembled WGS sequence"/>
</dbReference>